<dbReference type="SUPFAM" id="SSF55486">
    <property type="entry name" value="Metalloproteases ('zincins'), catalytic domain"/>
    <property type="match status" value="1"/>
</dbReference>
<proteinExistence type="inferred from homology"/>
<evidence type="ECO:0000256" key="11">
    <source>
        <dbReference type="ARBA" id="ARBA00023049"/>
    </source>
</evidence>
<dbReference type="Pfam" id="PF01433">
    <property type="entry name" value="Peptidase_M1"/>
    <property type="match status" value="1"/>
</dbReference>
<evidence type="ECO:0000256" key="1">
    <source>
        <dbReference type="ARBA" id="ARBA00000098"/>
    </source>
</evidence>
<dbReference type="InterPro" id="IPR001930">
    <property type="entry name" value="Peptidase_M1"/>
</dbReference>
<dbReference type="GO" id="GO:0016285">
    <property type="term" value="F:alanyl aminopeptidase activity"/>
    <property type="evidence" value="ECO:0007669"/>
    <property type="project" value="UniProtKB-EC"/>
</dbReference>
<evidence type="ECO:0000256" key="4">
    <source>
        <dbReference type="ARBA" id="ARBA00012564"/>
    </source>
</evidence>
<dbReference type="InterPro" id="IPR050344">
    <property type="entry name" value="Peptidase_M1_aminopeptidases"/>
</dbReference>
<evidence type="ECO:0000256" key="6">
    <source>
        <dbReference type="ARBA" id="ARBA00022438"/>
    </source>
</evidence>
<evidence type="ECO:0000259" key="16">
    <source>
        <dbReference type="Pfam" id="PF17900"/>
    </source>
</evidence>
<protein>
    <recommendedName>
        <fullName evidence="5">Aminopeptidase N</fullName>
        <ecNumber evidence="4">3.4.11.2</ecNumber>
    </recommendedName>
    <alternativeName>
        <fullName evidence="12">Alanine aminopeptidase</fullName>
    </alternativeName>
    <alternativeName>
        <fullName evidence="13">Lysyl aminopeptidase</fullName>
    </alternativeName>
</protein>
<evidence type="ECO:0000259" key="14">
    <source>
        <dbReference type="Pfam" id="PF01433"/>
    </source>
</evidence>
<dbReference type="GO" id="GO:0006508">
    <property type="term" value="P:proteolysis"/>
    <property type="evidence" value="ECO:0007669"/>
    <property type="project" value="UniProtKB-KW"/>
</dbReference>
<keyword evidence="8" id="KW-0479">Metal-binding</keyword>
<dbReference type="Pfam" id="PF17900">
    <property type="entry name" value="Peptidase_M1_N"/>
    <property type="match status" value="1"/>
</dbReference>
<dbReference type="Gene3D" id="2.60.40.1730">
    <property type="entry name" value="tricorn interacting facor f3 domain"/>
    <property type="match status" value="1"/>
</dbReference>
<evidence type="ECO:0000313" key="17">
    <source>
        <dbReference type="EMBL" id="CAA9323478.1"/>
    </source>
</evidence>
<dbReference type="GO" id="GO:0005737">
    <property type="term" value="C:cytoplasm"/>
    <property type="evidence" value="ECO:0007669"/>
    <property type="project" value="TreeGrafter"/>
</dbReference>
<comment type="catalytic activity">
    <reaction evidence="1">
        <text>Release of an N-terminal amino acid, Xaa-|-Yaa- from a peptide, amide or arylamide. Xaa is preferably Ala, but may be most amino acids including Pro (slow action). When a terminal hydrophobic residue is followed by a prolyl residue, the two may be released as an intact Xaa-Pro dipeptide.</text>
        <dbReference type="EC" id="3.4.11.2"/>
    </reaction>
</comment>
<evidence type="ECO:0000256" key="10">
    <source>
        <dbReference type="ARBA" id="ARBA00022833"/>
    </source>
</evidence>
<sequence>MSQNNLHRDEAAARARLLTVQSYDVELDLTDGQGAPGEGTFRTTTVVRFSCAEPGAGSHLDLTAPAVHEVLLNGEPLDAAAVFDGNRLALGPLAADNEVRVVADGAYMRSGEGLHRFVDPVDGSVYLYTQFETFDAHRMYACFDQPDLKATFRLTVRAPRDWVVVSNGAAQERPAEGEPGTWRFAETPRMSTYITALVAGPYASVHDEHDGIALGIFCRRSLVQHLDPDDLFTVTKQGFDYYHRVFGYRYPFGKYDQLFVPEFNAGAMENAGAVTFLEDYVFRSKVTDAAYERRAETVLHEMAHMWFGDLVTMRWWDDLWLNESFATYMSVLCQVEATRYSRGWTTFASTEKTWAYRQDQLPSTHPIAADIADIEAVKVNFDGITYAKGASVLKQLVAWVGQDAFLSALQRYFTAHEYGNTVLADLLGALERASGRDLSDWSAEWLETAGVNTLRPVFETDGAGRLTSFTVVQEAPEQWPTLRSHRVAIGFYDLVDGRLVRTHREELDVVGAKTEVASLVGRPQPDLVLVNDDDLTYAKIRLDERSLATLTEHVGDFADSLPRTLCWTAAWDMTRDAEMPARDYVATVLAGIDGESDIGVVQSLLRQVQAALTQFADPGWAPTGRAQLAEAAVRAVHAAEPGSDLQLAWARALGSVASSPEQVALLRGLLDGTTEVPGLAVDTDLRWHLLLRLVALGVDGDEAIEAELARDRTSAGERHAATARALRPTPEAKAEAWRLAVEDESLPNAVHSAVIAGFAHPEQLHLLEQWVEPYFEAVGRVWESRTAEFAQNVAIGLYPALLVSPRVVERTDAYLASHEVQPALARLLLEGRDGIVRALRARERDAAAG</sequence>
<dbReference type="NCBIfam" id="TIGR02412">
    <property type="entry name" value="pepN_strep_liv"/>
    <property type="match status" value="1"/>
</dbReference>
<dbReference type="GO" id="GO:0016020">
    <property type="term" value="C:membrane"/>
    <property type="evidence" value="ECO:0007669"/>
    <property type="project" value="TreeGrafter"/>
</dbReference>
<gene>
    <name evidence="17" type="ORF">AVDCRST_MAG16-912</name>
</gene>
<dbReference type="InterPro" id="IPR024571">
    <property type="entry name" value="ERAP1-like_C_dom"/>
</dbReference>
<dbReference type="InterPro" id="IPR014782">
    <property type="entry name" value="Peptidase_M1_dom"/>
</dbReference>
<dbReference type="FunFam" id="1.10.390.10:FF:000004">
    <property type="entry name" value="Aminopeptidase N"/>
    <property type="match status" value="1"/>
</dbReference>
<comment type="similarity">
    <text evidence="3">Belongs to the peptidase M1 family.</text>
</comment>
<name>A0A6J4L6F7_9ACTN</name>
<dbReference type="CDD" id="cd09602">
    <property type="entry name" value="M1_APN"/>
    <property type="match status" value="1"/>
</dbReference>
<organism evidence="17">
    <name type="scientific">uncultured Frankineae bacterium</name>
    <dbReference type="NCBI Taxonomy" id="437475"/>
    <lineage>
        <taxon>Bacteria</taxon>
        <taxon>Bacillati</taxon>
        <taxon>Actinomycetota</taxon>
        <taxon>Actinomycetes</taxon>
        <taxon>Frankiales</taxon>
        <taxon>environmental samples</taxon>
    </lineage>
</organism>
<dbReference type="InterPro" id="IPR042097">
    <property type="entry name" value="Aminopeptidase_N-like_N_sf"/>
</dbReference>
<evidence type="ECO:0000256" key="12">
    <source>
        <dbReference type="ARBA" id="ARBA00029811"/>
    </source>
</evidence>
<dbReference type="GO" id="GO:0008270">
    <property type="term" value="F:zinc ion binding"/>
    <property type="evidence" value="ECO:0007669"/>
    <property type="project" value="InterPro"/>
</dbReference>
<dbReference type="EMBL" id="CADCUE010000074">
    <property type="protein sequence ID" value="CAA9323478.1"/>
    <property type="molecule type" value="Genomic_DNA"/>
</dbReference>
<reference evidence="17" key="1">
    <citation type="submission" date="2020-02" db="EMBL/GenBank/DDBJ databases">
        <authorList>
            <person name="Meier V. D."/>
        </authorList>
    </citation>
    <scope>NUCLEOTIDE SEQUENCE</scope>
    <source>
        <strain evidence="17">AVDCRST_MAG16</strain>
    </source>
</reference>
<dbReference type="GO" id="GO:0042277">
    <property type="term" value="F:peptide binding"/>
    <property type="evidence" value="ECO:0007669"/>
    <property type="project" value="TreeGrafter"/>
</dbReference>
<dbReference type="InterPro" id="IPR027268">
    <property type="entry name" value="Peptidase_M4/M1_CTD_sf"/>
</dbReference>
<dbReference type="GO" id="GO:0005615">
    <property type="term" value="C:extracellular space"/>
    <property type="evidence" value="ECO:0007669"/>
    <property type="project" value="TreeGrafter"/>
</dbReference>
<comment type="cofactor">
    <cofactor evidence="2">
        <name>Zn(2+)</name>
        <dbReference type="ChEBI" id="CHEBI:29105"/>
    </cofactor>
</comment>
<dbReference type="GO" id="GO:0043171">
    <property type="term" value="P:peptide catabolic process"/>
    <property type="evidence" value="ECO:0007669"/>
    <property type="project" value="TreeGrafter"/>
</dbReference>
<dbReference type="PRINTS" id="PR00756">
    <property type="entry name" value="ALADIPTASE"/>
</dbReference>
<evidence type="ECO:0000256" key="9">
    <source>
        <dbReference type="ARBA" id="ARBA00022801"/>
    </source>
</evidence>
<dbReference type="Gene3D" id="1.10.390.10">
    <property type="entry name" value="Neutral Protease Domain 2"/>
    <property type="match status" value="1"/>
</dbReference>
<dbReference type="InterPro" id="IPR012778">
    <property type="entry name" value="Pept_M1_aminopeptidase"/>
</dbReference>
<dbReference type="FunFam" id="2.60.40.1730:FF:000010">
    <property type="entry name" value="Putative aminopeptidase N"/>
    <property type="match status" value="1"/>
</dbReference>
<evidence type="ECO:0000256" key="8">
    <source>
        <dbReference type="ARBA" id="ARBA00022723"/>
    </source>
</evidence>
<feature type="domain" description="ERAP1-like C-terminal" evidence="15">
    <location>
        <begin position="527"/>
        <end position="836"/>
    </location>
</feature>
<dbReference type="EC" id="3.4.11.2" evidence="4"/>
<dbReference type="PANTHER" id="PTHR11533:SF174">
    <property type="entry name" value="PUROMYCIN-SENSITIVE AMINOPEPTIDASE-RELATED"/>
    <property type="match status" value="1"/>
</dbReference>
<accession>A0A6J4L6F7</accession>
<feature type="domain" description="Aminopeptidase N-like N-terminal" evidence="16">
    <location>
        <begin position="124"/>
        <end position="194"/>
    </location>
</feature>
<feature type="domain" description="Peptidase M1 membrane alanine aminopeptidase" evidence="14">
    <location>
        <begin position="234"/>
        <end position="445"/>
    </location>
</feature>
<keyword evidence="9 17" id="KW-0378">Hydrolase</keyword>
<dbReference type="Pfam" id="PF11838">
    <property type="entry name" value="ERAP1_C"/>
    <property type="match status" value="1"/>
</dbReference>
<dbReference type="PANTHER" id="PTHR11533">
    <property type="entry name" value="PROTEASE M1 ZINC METALLOPROTEASE"/>
    <property type="match status" value="1"/>
</dbReference>
<keyword evidence="6 17" id="KW-0031">Aminopeptidase</keyword>
<evidence type="ECO:0000256" key="7">
    <source>
        <dbReference type="ARBA" id="ARBA00022670"/>
    </source>
</evidence>
<keyword evidence="11" id="KW-0482">Metalloprotease</keyword>
<dbReference type="AlphaFoldDB" id="A0A6J4L6F7"/>
<keyword evidence="10" id="KW-0862">Zinc</keyword>
<evidence type="ECO:0000256" key="13">
    <source>
        <dbReference type="ARBA" id="ARBA00031533"/>
    </source>
</evidence>
<dbReference type="GO" id="GO:0070006">
    <property type="term" value="F:metalloaminopeptidase activity"/>
    <property type="evidence" value="ECO:0007669"/>
    <property type="project" value="TreeGrafter"/>
</dbReference>
<dbReference type="SUPFAM" id="SSF63737">
    <property type="entry name" value="Leukotriene A4 hydrolase N-terminal domain"/>
    <property type="match status" value="1"/>
</dbReference>
<evidence type="ECO:0000259" key="15">
    <source>
        <dbReference type="Pfam" id="PF11838"/>
    </source>
</evidence>
<evidence type="ECO:0000256" key="5">
    <source>
        <dbReference type="ARBA" id="ARBA00015611"/>
    </source>
</evidence>
<dbReference type="InterPro" id="IPR045357">
    <property type="entry name" value="Aminopeptidase_N-like_N"/>
</dbReference>
<keyword evidence="7" id="KW-0645">Protease</keyword>
<evidence type="ECO:0000256" key="3">
    <source>
        <dbReference type="ARBA" id="ARBA00010136"/>
    </source>
</evidence>
<evidence type="ECO:0000256" key="2">
    <source>
        <dbReference type="ARBA" id="ARBA00001947"/>
    </source>
</evidence>